<feature type="domain" description="Beta-lactamase-related" evidence="3">
    <location>
        <begin position="6"/>
        <end position="381"/>
    </location>
</feature>
<dbReference type="InParanoid" id="A0A218ZCS1"/>
<dbReference type="Proteomes" id="UP000242519">
    <property type="component" value="Unassembled WGS sequence"/>
</dbReference>
<dbReference type="InterPro" id="IPR001466">
    <property type="entry name" value="Beta-lactam-related"/>
</dbReference>
<dbReference type="GO" id="GO:0016787">
    <property type="term" value="F:hydrolase activity"/>
    <property type="evidence" value="ECO:0007669"/>
    <property type="project" value="UniProtKB-KW"/>
</dbReference>
<accession>A0A218ZCS1</accession>
<dbReference type="OrthoDB" id="428260at2759"/>
<evidence type="ECO:0000256" key="2">
    <source>
        <dbReference type="ARBA" id="ARBA00022801"/>
    </source>
</evidence>
<name>A0A218ZCS1_9HELO</name>
<dbReference type="PANTHER" id="PTHR43283">
    <property type="entry name" value="BETA-LACTAMASE-RELATED"/>
    <property type="match status" value="1"/>
</dbReference>
<reference evidence="4 5" key="1">
    <citation type="submission" date="2017-04" db="EMBL/GenBank/DDBJ databases">
        <title>Draft genome sequence of Marssonina coronaria NL1: causal agent of apple blotch.</title>
        <authorList>
            <person name="Cheng Q."/>
        </authorList>
    </citation>
    <scope>NUCLEOTIDE SEQUENCE [LARGE SCALE GENOMIC DNA]</scope>
    <source>
        <strain evidence="4 5">NL1</strain>
    </source>
</reference>
<dbReference type="InterPro" id="IPR050789">
    <property type="entry name" value="Diverse_Enzym_Activities"/>
</dbReference>
<dbReference type="STRING" id="503106.A0A218ZCS1"/>
<evidence type="ECO:0000256" key="1">
    <source>
        <dbReference type="ARBA" id="ARBA00009009"/>
    </source>
</evidence>
<dbReference type="AlphaFoldDB" id="A0A218ZCS1"/>
<dbReference type="PANTHER" id="PTHR43283:SF17">
    <property type="entry name" value="(LOVD), PUTATIVE (AFU_ORTHOLOGUE AFUA_5G00920)-RELATED"/>
    <property type="match status" value="1"/>
</dbReference>
<organism evidence="4 5">
    <name type="scientific">Diplocarpon coronariae</name>
    <dbReference type="NCBI Taxonomy" id="2795749"/>
    <lineage>
        <taxon>Eukaryota</taxon>
        <taxon>Fungi</taxon>
        <taxon>Dikarya</taxon>
        <taxon>Ascomycota</taxon>
        <taxon>Pezizomycotina</taxon>
        <taxon>Leotiomycetes</taxon>
        <taxon>Helotiales</taxon>
        <taxon>Drepanopezizaceae</taxon>
        <taxon>Diplocarpon</taxon>
    </lineage>
</organism>
<protein>
    <recommendedName>
        <fullName evidence="3">Beta-lactamase-related domain-containing protein</fullName>
    </recommendedName>
</protein>
<keyword evidence="5" id="KW-1185">Reference proteome</keyword>
<keyword evidence="2" id="KW-0378">Hydrolase</keyword>
<gene>
    <name evidence="4" type="ORF">B2J93_8075</name>
</gene>
<proteinExistence type="inferred from homology"/>
<evidence type="ECO:0000313" key="4">
    <source>
        <dbReference type="EMBL" id="OWP05333.1"/>
    </source>
</evidence>
<evidence type="ECO:0000313" key="5">
    <source>
        <dbReference type="Proteomes" id="UP000242519"/>
    </source>
</evidence>
<dbReference type="InterPro" id="IPR012338">
    <property type="entry name" value="Beta-lactam/transpept-like"/>
</dbReference>
<sequence length="411" mass="45813">MVGSFEQKMQDAVDCGLIPGAVLVAGDREDEFRYEKAFGYRSLKNHDPMQLDATMWLASCTKLVTTIATMQCVERGLLNLDDDVSIILPELKDIQILTGFEEVDGKEKPILTKNTKTITLRHLLTHSSGLSYDFFNPALMKYRKIQGKNPDMTVRVDMKEAFTFPLLFAPGDSWEYSVGIDWAGWLVERVQDDISLENYVEKNIWAPLGVGSFAFFPRQKPGVLSKLTEMSRREGSLTRYGTTANPDGKMVHSDDTVWNMEARGCAGGAGGYGAPLDYQKLLHSLLADDEKLLKKATVDEMFKPQLSEAARRTLNNLIKIPEVSQTFGGHPPGTRVDHGLGGLILLDDVVGRRKGTMTWGGYPNLIWFVDRAGGMSGIYGSQMVPPGDPKTLELFEAWSKEIYQKCGRQKL</sequence>
<comment type="similarity">
    <text evidence="1">Belongs to the class-A beta-lactamase family.</text>
</comment>
<dbReference type="EMBL" id="MZNU01000076">
    <property type="protein sequence ID" value="OWP05333.1"/>
    <property type="molecule type" value="Genomic_DNA"/>
</dbReference>
<dbReference type="Gene3D" id="3.40.710.10">
    <property type="entry name" value="DD-peptidase/beta-lactamase superfamily"/>
    <property type="match status" value="1"/>
</dbReference>
<comment type="caution">
    <text evidence="4">The sequence shown here is derived from an EMBL/GenBank/DDBJ whole genome shotgun (WGS) entry which is preliminary data.</text>
</comment>
<dbReference type="Pfam" id="PF00144">
    <property type="entry name" value="Beta-lactamase"/>
    <property type="match status" value="1"/>
</dbReference>
<evidence type="ECO:0000259" key="3">
    <source>
        <dbReference type="Pfam" id="PF00144"/>
    </source>
</evidence>
<dbReference type="SUPFAM" id="SSF56601">
    <property type="entry name" value="beta-lactamase/transpeptidase-like"/>
    <property type="match status" value="1"/>
</dbReference>